<dbReference type="AlphaFoldDB" id="X0RWR2"/>
<organism evidence="1">
    <name type="scientific">marine sediment metagenome</name>
    <dbReference type="NCBI Taxonomy" id="412755"/>
    <lineage>
        <taxon>unclassified sequences</taxon>
        <taxon>metagenomes</taxon>
        <taxon>ecological metagenomes</taxon>
    </lineage>
</organism>
<accession>X0RWR2</accession>
<evidence type="ECO:0000313" key="1">
    <source>
        <dbReference type="EMBL" id="GAF73259.1"/>
    </source>
</evidence>
<protein>
    <submittedName>
        <fullName evidence="1">Uncharacterized protein</fullName>
    </submittedName>
</protein>
<feature type="non-terminal residue" evidence="1">
    <location>
        <position position="1"/>
    </location>
</feature>
<gene>
    <name evidence="1" type="ORF">S01H1_05404</name>
</gene>
<sequence length="255" mass="26900">QNENIPPSLPDVVDEMALLLAKVIVKQGSNTLIVQNVEYFAFSPDISVDHNELQGLQGGTADEYYHMTAAEHTLGAAIMALTPTDGNFIVGDGATWVAESGATVRTSLGLGTGDTVTFANLSSDGTIASGGDITAAGDLIPTADDTYDIGLLEASEPEYTLKIEQALYDATEALSSTRNLGFTFTPATSYDLGKIELYLTRDSEGTGNVTLHIRATAGGLPTGEDLTSVTIDGATISDEGWEWVTFQLAEAYTFD</sequence>
<reference evidence="1" key="1">
    <citation type="journal article" date="2014" name="Front. Microbiol.">
        <title>High frequency of phylogenetically diverse reductive dehalogenase-homologous genes in deep subseafloor sedimentary metagenomes.</title>
        <authorList>
            <person name="Kawai M."/>
            <person name="Futagami T."/>
            <person name="Toyoda A."/>
            <person name="Takaki Y."/>
            <person name="Nishi S."/>
            <person name="Hori S."/>
            <person name="Arai W."/>
            <person name="Tsubouchi T."/>
            <person name="Morono Y."/>
            <person name="Uchiyama I."/>
            <person name="Ito T."/>
            <person name="Fujiyama A."/>
            <person name="Inagaki F."/>
            <person name="Takami H."/>
        </authorList>
    </citation>
    <scope>NUCLEOTIDE SEQUENCE</scope>
    <source>
        <strain evidence="1">Expedition CK06-06</strain>
    </source>
</reference>
<comment type="caution">
    <text evidence="1">The sequence shown here is derived from an EMBL/GenBank/DDBJ whole genome shotgun (WGS) entry which is preliminary data.</text>
</comment>
<proteinExistence type="predicted"/>
<dbReference type="EMBL" id="BARS01002817">
    <property type="protein sequence ID" value="GAF73259.1"/>
    <property type="molecule type" value="Genomic_DNA"/>
</dbReference>
<name>X0RWR2_9ZZZZ</name>